<feature type="transmembrane region" description="Helical" evidence="1">
    <location>
        <begin position="12"/>
        <end position="29"/>
    </location>
</feature>
<sequence length="111" mass="12431">MDGWTLAEDVHITTSAFVAMTCWVWYDYLLTLPDEIQFVWRRRLTLPRALFALSRISGLVLTTTMTAVTLSPLTEKSQMLDAVSAERSSPSHFLYPCGRPTSVESCSPICA</sequence>
<evidence type="ECO:0000313" key="4">
    <source>
        <dbReference type="Proteomes" id="UP000076738"/>
    </source>
</evidence>
<dbReference type="Proteomes" id="UP000076738">
    <property type="component" value="Unassembled WGS sequence"/>
</dbReference>
<dbReference type="Pfam" id="PF20151">
    <property type="entry name" value="DUF6533"/>
    <property type="match status" value="1"/>
</dbReference>
<evidence type="ECO:0000259" key="2">
    <source>
        <dbReference type="Pfam" id="PF20151"/>
    </source>
</evidence>
<keyword evidence="1" id="KW-1133">Transmembrane helix</keyword>
<name>A0A167MAI7_CALVF</name>
<organism evidence="3 4">
    <name type="scientific">Calocera viscosa (strain TUFC12733)</name>
    <dbReference type="NCBI Taxonomy" id="1330018"/>
    <lineage>
        <taxon>Eukaryota</taxon>
        <taxon>Fungi</taxon>
        <taxon>Dikarya</taxon>
        <taxon>Basidiomycota</taxon>
        <taxon>Agaricomycotina</taxon>
        <taxon>Dacrymycetes</taxon>
        <taxon>Dacrymycetales</taxon>
        <taxon>Dacrymycetaceae</taxon>
        <taxon>Calocera</taxon>
    </lineage>
</organism>
<keyword evidence="1" id="KW-0812">Transmembrane</keyword>
<evidence type="ECO:0000313" key="3">
    <source>
        <dbReference type="EMBL" id="KZO96509.1"/>
    </source>
</evidence>
<feature type="transmembrane region" description="Helical" evidence="1">
    <location>
        <begin position="50"/>
        <end position="70"/>
    </location>
</feature>
<feature type="domain" description="DUF6533" evidence="2">
    <location>
        <begin position="17"/>
        <end position="59"/>
    </location>
</feature>
<reference evidence="3 4" key="1">
    <citation type="journal article" date="2016" name="Mol. Biol. Evol.">
        <title>Comparative Genomics of Early-Diverging Mushroom-Forming Fungi Provides Insights into the Origins of Lignocellulose Decay Capabilities.</title>
        <authorList>
            <person name="Nagy L.G."/>
            <person name="Riley R."/>
            <person name="Tritt A."/>
            <person name="Adam C."/>
            <person name="Daum C."/>
            <person name="Floudas D."/>
            <person name="Sun H."/>
            <person name="Yadav J.S."/>
            <person name="Pangilinan J."/>
            <person name="Larsson K.H."/>
            <person name="Matsuura K."/>
            <person name="Barry K."/>
            <person name="Labutti K."/>
            <person name="Kuo R."/>
            <person name="Ohm R.A."/>
            <person name="Bhattacharya S.S."/>
            <person name="Shirouzu T."/>
            <person name="Yoshinaga Y."/>
            <person name="Martin F.M."/>
            <person name="Grigoriev I.V."/>
            <person name="Hibbett D.S."/>
        </authorList>
    </citation>
    <scope>NUCLEOTIDE SEQUENCE [LARGE SCALE GENOMIC DNA]</scope>
    <source>
        <strain evidence="3 4">TUFC12733</strain>
    </source>
</reference>
<keyword evidence="1" id="KW-0472">Membrane</keyword>
<proteinExistence type="predicted"/>
<accession>A0A167MAI7</accession>
<gene>
    <name evidence="3" type="ORF">CALVIDRAFT_120680</name>
</gene>
<dbReference type="EMBL" id="KV417284">
    <property type="protein sequence ID" value="KZO96509.1"/>
    <property type="molecule type" value="Genomic_DNA"/>
</dbReference>
<evidence type="ECO:0000256" key="1">
    <source>
        <dbReference type="SAM" id="Phobius"/>
    </source>
</evidence>
<dbReference type="AlphaFoldDB" id="A0A167MAI7"/>
<keyword evidence="4" id="KW-1185">Reference proteome</keyword>
<dbReference type="InterPro" id="IPR045340">
    <property type="entry name" value="DUF6533"/>
</dbReference>
<dbReference type="OrthoDB" id="3254016at2759"/>
<protein>
    <recommendedName>
        <fullName evidence="2">DUF6533 domain-containing protein</fullName>
    </recommendedName>
</protein>